<comment type="caution">
    <text evidence="1">The sequence shown here is derived from an EMBL/GenBank/DDBJ whole genome shotgun (WGS) entry which is preliminary data.</text>
</comment>
<protein>
    <recommendedName>
        <fullName evidence="3">DUF4297 domain-containing protein</fullName>
    </recommendedName>
</protein>
<dbReference type="EMBL" id="SZNK01000001">
    <property type="protein sequence ID" value="TKI54805.1"/>
    <property type="molecule type" value="Genomic_DNA"/>
</dbReference>
<evidence type="ECO:0008006" key="3">
    <source>
        <dbReference type="Google" id="ProtNLM"/>
    </source>
</evidence>
<reference evidence="1 2" key="1">
    <citation type="submission" date="2019-04" db="EMBL/GenBank/DDBJ databases">
        <title>Whole genome sequencing of Brevibacillus sp. TGS2-1.</title>
        <authorList>
            <person name="Choi A."/>
        </authorList>
    </citation>
    <scope>NUCLEOTIDE SEQUENCE [LARGE SCALE GENOMIC DNA]</scope>
    <source>
        <strain evidence="1 2">TGS2-1</strain>
    </source>
</reference>
<dbReference type="Proteomes" id="UP000307841">
    <property type="component" value="Unassembled WGS sequence"/>
</dbReference>
<gene>
    <name evidence="1" type="ORF">E8L90_04760</name>
</gene>
<evidence type="ECO:0000313" key="1">
    <source>
        <dbReference type="EMBL" id="TKI54805.1"/>
    </source>
</evidence>
<sequence length="344" mass="40047">MSYTIQSSEKTKSIGSDFETKALLYLMNFRDDSHEIHYFVIDFFNDLTGLDRLSNKSWDLQSKAAKKNFQGDIGKELVTLYKNYSSSFSFDHYILFLGGIADSIRLDNSKNIFDICNIKSQSLTKIENSLLKECIKKTYITAEKASLTEIKKFLTRVIFVIDDKEKSEYIKSIIKVNPLIIPSDTVLEQIFNQIRDVQSSKKNNNMVEGIVLQTKDEFIFYNRHLTNQEIKMMVLNRIINNNILQRGVTPSFIPVFNRIPATEQKDMLEDCQHSIARTIFDKNNSENFWNLFNDIYEIITSNKTLSIDLAYRLVNRELLEKLPFLNMISVIYFMAVIKDGIYDN</sequence>
<organism evidence="1 2">
    <name type="scientific">Brevibacillus antibioticus</name>
    <dbReference type="NCBI Taxonomy" id="2570228"/>
    <lineage>
        <taxon>Bacteria</taxon>
        <taxon>Bacillati</taxon>
        <taxon>Bacillota</taxon>
        <taxon>Bacilli</taxon>
        <taxon>Bacillales</taxon>
        <taxon>Paenibacillaceae</taxon>
        <taxon>Brevibacillus</taxon>
    </lineage>
</organism>
<name>A0A4U2Y453_9BACL</name>
<dbReference type="OrthoDB" id="6398223at2"/>
<accession>A0A4U2Y453</accession>
<evidence type="ECO:0000313" key="2">
    <source>
        <dbReference type="Proteomes" id="UP000307841"/>
    </source>
</evidence>
<proteinExistence type="predicted"/>
<dbReference type="RefSeq" id="WP_137028215.1">
    <property type="nucleotide sequence ID" value="NZ_SZNK01000001.1"/>
</dbReference>
<dbReference type="AlphaFoldDB" id="A0A4U2Y453"/>
<keyword evidence="2" id="KW-1185">Reference proteome</keyword>